<dbReference type="RefSeq" id="WP_031588649.1">
    <property type="nucleotide sequence ID" value="NZ_JNKN01000004.1"/>
</dbReference>
<feature type="domain" description="NFACT RNA-binding" evidence="6">
    <location>
        <begin position="429"/>
        <end position="516"/>
    </location>
</feature>
<dbReference type="GO" id="GO:0043023">
    <property type="term" value="F:ribosomal large subunit binding"/>
    <property type="evidence" value="ECO:0007669"/>
    <property type="project" value="UniProtKB-UniRule"/>
</dbReference>
<dbReference type="Pfam" id="PF05833">
    <property type="entry name" value="NFACT_N"/>
    <property type="match status" value="1"/>
</dbReference>
<dbReference type="PATRIC" id="fig|1410657.5.peg.1147"/>
<name>A0A0R2HDB9_9FIRM</name>
<dbReference type="FunFam" id="2.30.310.10:FF:000004">
    <property type="entry name" value="Fibronectin-binding protein A"/>
    <property type="match status" value="1"/>
</dbReference>
<keyword evidence="8" id="KW-1185">Reference proteome</keyword>
<comment type="caution">
    <text evidence="7">The sequence shown here is derived from an EMBL/GenBank/DDBJ whole genome shotgun (WGS) entry which is preliminary data.</text>
</comment>
<comment type="similarity">
    <text evidence="5">Belongs to the NEMF family.</text>
</comment>
<dbReference type="Proteomes" id="UP000051841">
    <property type="component" value="Unassembled WGS sequence"/>
</dbReference>
<sequence>MAFDGIVLSRVVEALNKRIATGRISKIYTISQNELLMNVRAHNKNQKLLVSIHPMYARVQLTDLNYPTPDSPNALTMLMRKHMDGAFIADIEQVGLDRILKLTLKGRNDFKDEVTYYAYIEIMGKYSNFILTYENNKIIECLKRVSPSESSRILQPGIIYEYPPLLEKKNPFVDFYTPTDQLVKTYAGFGKDLANEITHRMHLGMMFDTIMNDIKESDKLYIVHHNNKDYYHVLPLTNLSEDYEVYDLFEGLDVFYDKRDQKDRIKQQTNDLSRFIRNEYTKNVNKLKKLEMTLFDSQNSDDLRIKGDLLYASLHLIKKGMKEVTVDNYYDGTKMTIPLDERYDGKTNANRYYNKYQKAKNSLKVLQEQIDLTKEEINYFDRMMTLIENADYYDAMEMKEELENLGYLKKKMSKSIRKKKKHPHYQTLKTKDDVLFYVGKNNIQNDYVTFKKAKKTDYWFHVKDMPGSHVIVHSDNLDEYTIRLAAGVAAYYSKGKDSSSVPVNYTQVKTLKKPGGNKPGLVLLGHYKTIYIDPDSSVLKELEKVEER</sequence>
<organism evidence="7 8">
    <name type="scientific">Kandleria vitulina DSM 20405</name>
    <dbReference type="NCBI Taxonomy" id="1410657"/>
    <lineage>
        <taxon>Bacteria</taxon>
        <taxon>Bacillati</taxon>
        <taxon>Bacillota</taxon>
        <taxon>Erysipelotrichia</taxon>
        <taxon>Erysipelotrichales</taxon>
        <taxon>Coprobacillaceae</taxon>
        <taxon>Kandleria</taxon>
    </lineage>
</organism>
<keyword evidence="5" id="KW-0175">Coiled coil</keyword>
<dbReference type="GO" id="GO:0072344">
    <property type="term" value="P:rescue of stalled ribosome"/>
    <property type="evidence" value="ECO:0007669"/>
    <property type="project" value="UniProtKB-UniRule"/>
</dbReference>
<evidence type="ECO:0000313" key="7">
    <source>
        <dbReference type="EMBL" id="KRN51033.1"/>
    </source>
</evidence>
<keyword evidence="4 5" id="KW-0648">Protein biosynthesis</keyword>
<dbReference type="InterPro" id="IPR043682">
    <property type="entry name" value="RqcH_bacterial"/>
</dbReference>
<dbReference type="Gene3D" id="3.40.970.40">
    <property type="entry name" value="fibrinogen binding protein from staphylococcus aureus domain like"/>
    <property type="match status" value="1"/>
</dbReference>
<dbReference type="EMBL" id="JQBL01000003">
    <property type="protein sequence ID" value="KRN51033.1"/>
    <property type="molecule type" value="Genomic_DNA"/>
</dbReference>
<comment type="subunit">
    <text evidence="5">Associates with stalled 50S ribosomal subunits. Binds to RqcP.</text>
</comment>
<evidence type="ECO:0000259" key="6">
    <source>
        <dbReference type="Pfam" id="PF05670"/>
    </source>
</evidence>
<dbReference type="InterPro" id="IPR008532">
    <property type="entry name" value="NFACT_RNA-bd"/>
</dbReference>
<dbReference type="PANTHER" id="PTHR15239:SF6">
    <property type="entry name" value="RIBOSOME QUALITY CONTROL COMPLEX SUBUNIT NEMF"/>
    <property type="match status" value="1"/>
</dbReference>
<dbReference type="HAMAP" id="MF_00844_B">
    <property type="entry name" value="RqcH_B"/>
    <property type="match status" value="1"/>
</dbReference>
<dbReference type="AlphaFoldDB" id="A0A0R2HDB9"/>
<protein>
    <recommendedName>
        <fullName evidence="5">Rqc2 homolog RqcH</fullName>
        <shortName evidence="5">RqcH</shortName>
    </recommendedName>
</protein>
<keyword evidence="1 5" id="KW-0820">tRNA-binding</keyword>
<accession>A0A0R2HDB9</accession>
<evidence type="ECO:0000256" key="3">
    <source>
        <dbReference type="ARBA" id="ARBA00022884"/>
    </source>
</evidence>
<reference evidence="7 8" key="1">
    <citation type="journal article" date="2015" name="Genome Announc.">
        <title>Expanding the biotechnology potential of lactobacilli through comparative genomics of 213 strains and associated genera.</title>
        <authorList>
            <person name="Sun Z."/>
            <person name="Harris H.M."/>
            <person name="McCann A."/>
            <person name="Guo C."/>
            <person name="Argimon S."/>
            <person name="Zhang W."/>
            <person name="Yang X."/>
            <person name="Jeffery I.B."/>
            <person name="Cooney J.C."/>
            <person name="Kagawa T.F."/>
            <person name="Liu W."/>
            <person name="Song Y."/>
            <person name="Salvetti E."/>
            <person name="Wrobel A."/>
            <person name="Rasinkangas P."/>
            <person name="Parkhill J."/>
            <person name="Rea M.C."/>
            <person name="O'Sullivan O."/>
            <person name="Ritari J."/>
            <person name="Douillard F.P."/>
            <person name="Paul Ross R."/>
            <person name="Yang R."/>
            <person name="Briner A.E."/>
            <person name="Felis G.E."/>
            <person name="de Vos W.M."/>
            <person name="Barrangou R."/>
            <person name="Klaenhammer T.R."/>
            <person name="Caufield P.W."/>
            <person name="Cui Y."/>
            <person name="Zhang H."/>
            <person name="O'Toole P.W."/>
        </authorList>
    </citation>
    <scope>NUCLEOTIDE SEQUENCE [LARGE SCALE GENOMIC DNA]</scope>
    <source>
        <strain evidence="7 8">DSM 20405</strain>
    </source>
</reference>
<evidence type="ECO:0000256" key="1">
    <source>
        <dbReference type="ARBA" id="ARBA00022555"/>
    </source>
</evidence>
<evidence type="ECO:0000313" key="8">
    <source>
        <dbReference type="Proteomes" id="UP000051841"/>
    </source>
</evidence>
<dbReference type="GO" id="GO:0019843">
    <property type="term" value="F:rRNA binding"/>
    <property type="evidence" value="ECO:0007669"/>
    <property type="project" value="UniProtKB-UniRule"/>
</dbReference>
<dbReference type="InterPro" id="IPR051608">
    <property type="entry name" value="RQC_Subunit_NEMF"/>
</dbReference>
<keyword evidence="3 5" id="KW-0694">RNA-binding</keyword>
<dbReference type="Gene3D" id="2.30.310.10">
    <property type="entry name" value="ibrinogen binding protein from staphylococcus aureus domain"/>
    <property type="match status" value="1"/>
</dbReference>
<dbReference type="PANTHER" id="PTHR15239">
    <property type="entry name" value="NUCLEAR EXPORT MEDIATOR FACTOR NEMF"/>
    <property type="match status" value="1"/>
</dbReference>
<keyword evidence="2 5" id="KW-0699">rRNA-binding</keyword>
<dbReference type="Pfam" id="PF05670">
    <property type="entry name" value="NFACT-R_1"/>
    <property type="match status" value="1"/>
</dbReference>
<evidence type="ECO:0000256" key="2">
    <source>
        <dbReference type="ARBA" id="ARBA00022730"/>
    </source>
</evidence>
<evidence type="ECO:0000256" key="4">
    <source>
        <dbReference type="ARBA" id="ARBA00022917"/>
    </source>
</evidence>
<evidence type="ECO:0000256" key="5">
    <source>
        <dbReference type="HAMAP-Rule" id="MF_00844"/>
    </source>
</evidence>
<dbReference type="GO" id="GO:1990112">
    <property type="term" value="C:RQC complex"/>
    <property type="evidence" value="ECO:0007669"/>
    <property type="project" value="TreeGrafter"/>
</dbReference>
<gene>
    <name evidence="5" type="primary">rqcH</name>
    <name evidence="7" type="ORF">IV49_GL001106</name>
</gene>
<comment type="function">
    <text evidence="5">Key component of the ribosome quality control system (RQC), a ribosome-associated complex that mediates the extraction of incompletely synthesized nascent chains from stalled ribosomes and their subsequent degradation. RqcH recruits Ala-charged tRNA, and with RqcP directs the elongation of stalled nascent chains on 50S ribosomal subunits, leading to non-templated C-terminal alanine extensions (Ala tail). The Ala tail promotes nascent chain degradation. May add between 1 and at least 8 Ala residues. Binds to stalled 50S ribosomal subunits.</text>
</comment>
<proteinExistence type="inferred from homology"/>
<dbReference type="GO" id="GO:0000049">
    <property type="term" value="F:tRNA binding"/>
    <property type="evidence" value="ECO:0007669"/>
    <property type="project" value="UniProtKB-UniRule"/>
</dbReference>
<feature type="coiled-coil region" evidence="5">
    <location>
        <begin position="349"/>
        <end position="376"/>
    </location>
</feature>